<proteinExistence type="predicted"/>
<name>A0A8S5NA66_9CAUD</name>
<organism evidence="1">
    <name type="scientific">Siphoviridae sp. ctpLW14</name>
    <dbReference type="NCBI Taxonomy" id="2826464"/>
    <lineage>
        <taxon>Viruses</taxon>
        <taxon>Duplodnaviria</taxon>
        <taxon>Heunggongvirae</taxon>
        <taxon>Uroviricota</taxon>
        <taxon>Caudoviricetes</taxon>
    </lineage>
</organism>
<sequence length="347" mass="38497">MRYYDIKISYPPDSKGNPGKLYKQYSSLRNGVFNPGNLMVEFDIQRFGESTPKGQSIITIWGISPQEMQQSRQDMFGMVIEMWVGMSKGLPLAKPGQSGLVMKGTVWQVLGNWQGTELRMDLIVTAGPVSPTNPAPLAPLNLTLPWNKGIKLSVALTQCLQNLGGGYRFNISISDRLINSYDSQMICGSLTELASRLNSLSRGIIQDANYTGVEISVVNGNEIRVFDNDFSNHSDSSEKGSANYRRNNPIQIEFTDLVGQPTWVQFGVVTIPCVMRSDIQVGDYIRMPKKLRPMVQASSYSQFRNDSTFSGDFLVSSERLLGNSRQPDANSWVTIIEAQPAPENTSS</sequence>
<protein>
    <submittedName>
        <fullName evidence="1">Tail protein</fullName>
    </submittedName>
</protein>
<dbReference type="EMBL" id="BK015100">
    <property type="protein sequence ID" value="DAD90971.1"/>
    <property type="molecule type" value="Genomic_DNA"/>
</dbReference>
<accession>A0A8S5NA66</accession>
<evidence type="ECO:0000313" key="1">
    <source>
        <dbReference type="EMBL" id="DAD90971.1"/>
    </source>
</evidence>
<reference evidence="1" key="1">
    <citation type="journal article" date="2021" name="Proc. Natl. Acad. Sci. U.S.A.">
        <title>A Catalog of Tens of Thousands of Viruses from Human Metagenomes Reveals Hidden Associations with Chronic Diseases.</title>
        <authorList>
            <person name="Tisza M.J."/>
            <person name="Buck C.B."/>
        </authorList>
    </citation>
    <scope>NUCLEOTIDE SEQUENCE</scope>
    <source>
        <strain evidence="1">CtpLW14</strain>
    </source>
</reference>